<dbReference type="CDD" id="cd04699">
    <property type="entry name" value="NUDIX_MutT_Nudt1"/>
    <property type="match status" value="1"/>
</dbReference>
<dbReference type="Gene3D" id="3.90.79.10">
    <property type="entry name" value="Nucleoside Triphosphate Pyrophosphohydrolase"/>
    <property type="match status" value="1"/>
</dbReference>
<dbReference type="Pfam" id="PF00293">
    <property type="entry name" value="NUDIX"/>
    <property type="match status" value="1"/>
</dbReference>
<feature type="domain" description="Nudix hydrolase" evidence="1">
    <location>
        <begin position="7"/>
        <end position="116"/>
    </location>
</feature>
<proteinExistence type="predicted"/>
<dbReference type="SUPFAM" id="SSF55811">
    <property type="entry name" value="Nudix"/>
    <property type="match status" value="1"/>
</dbReference>
<evidence type="ECO:0000313" key="2">
    <source>
        <dbReference type="EMBL" id="CAJ0790839.1"/>
    </source>
</evidence>
<gene>
    <name evidence="2" type="ORF">LMG7141_02424</name>
</gene>
<dbReference type="InterPro" id="IPR015797">
    <property type="entry name" value="NUDIX_hydrolase-like_dom_sf"/>
</dbReference>
<evidence type="ECO:0000259" key="1">
    <source>
        <dbReference type="Pfam" id="PF00293"/>
    </source>
</evidence>
<evidence type="ECO:0000313" key="3">
    <source>
        <dbReference type="Proteomes" id="UP001189616"/>
    </source>
</evidence>
<reference evidence="2 3" key="1">
    <citation type="submission" date="2023-07" db="EMBL/GenBank/DDBJ databases">
        <authorList>
            <person name="Peeters C."/>
        </authorList>
    </citation>
    <scope>NUCLEOTIDE SEQUENCE [LARGE SCALE GENOMIC DNA]</scope>
    <source>
        <strain evidence="2 3">LMG 7141</strain>
    </source>
</reference>
<sequence length="129" mass="13836">MSAYPISIKGVLRAPTGEIVLLLNERREWELPGGRLERGESPAECLAREMAVALSLQIEVGAPIDTYLFEVVPDRHVFIATYNCRLMGAFKPTISHGHTQIGCFAPGALPANLPAGYRASIAAACSADV</sequence>
<dbReference type="EMBL" id="CATYWO010000003">
    <property type="protein sequence ID" value="CAJ0790839.1"/>
    <property type="molecule type" value="Genomic_DNA"/>
</dbReference>
<dbReference type="RefSeq" id="WP_316657893.1">
    <property type="nucleotide sequence ID" value="NZ_CATYWO010000003.1"/>
</dbReference>
<name>A0ABM9JDT2_9RALS</name>
<keyword evidence="3" id="KW-1185">Reference proteome</keyword>
<comment type="caution">
    <text evidence="2">The sequence shown here is derived from an EMBL/GenBank/DDBJ whole genome shotgun (WGS) entry which is preliminary data.</text>
</comment>
<dbReference type="Proteomes" id="UP001189616">
    <property type="component" value="Unassembled WGS sequence"/>
</dbReference>
<accession>A0ABM9JDT2</accession>
<protein>
    <recommendedName>
        <fullName evidence="1">Nudix hydrolase domain-containing protein</fullName>
    </recommendedName>
</protein>
<organism evidence="2 3">
    <name type="scientific">Ralstonia condita</name>
    <dbReference type="NCBI Taxonomy" id="3058600"/>
    <lineage>
        <taxon>Bacteria</taxon>
        <taxon>Pseudomonadati</taxon>
        <taxon>Pseudomonadota</taxon>
        <taxon>Betaproteobacteria</taxon>
        <taxon>Burkholderiales</taxon>
        <taxon>Burkholderiaceae</taxon>
        <taxon>Ralstonia</taxon>
    </lineage>
</organism>
<dbReference type="InterPro" id="IPR000086">
    <property type="entry name" value="NUDIX_hydrolase_dom"/>
</dbReference>